<dbReference type="InterPro" id="IPR032790">
    <property type="entry name" value="GDE_C"/>
</dbReference>
<sequence>MEYGRRMDRSKKVARNGRQCRGRYVWTGQPLSGERMSHPHRPGEQPLSADLVTVLAAPCVGLSDAAGVIDPTGASGLYDGDLRLLSSWRLVCDGGEVAPAGTALVEASSAVFQCVVRGVGDPEPHATVGTTLVRTAHRDGFVDRVLVSNGGRTRVRPTIAVHLGSDLASLALVRSGQRIPELLSVPRGDRELTWSKKGAGAVVEASPAPAVLVPGRMAWTLDLPPGASEELTLRVRSSAQPAAPRDEPARFPLAISYSDSLWQRHIERSISDLDALRMSVDGDEVLAAGAPWYLALFGRDSIWAARLCLPFDPDLALSTLRVLARHQGRIEDARTGELPGKILHERREVDGDGRASISFASSDATPLWILLLVEALDAGVPRAALSDLLPALTRATEWLAHRIERDRFLFYDEIPGIGAVHQAWKDSTDSVFDSDGRDLAFPVALVELQGYAHAALAAAARLYRVFALDGAGRLDHLAADLRADFDADFWVQHARWGRIPALALNADGRCADVLASNIGHLLGTGVLDSDGERRVVDLLMSTDLATPLGLRTLAASEVRYSPFSYHNGSVWPHDVGIIVRGLLGSGFRAEAVELASRIVETSRHFDGRLPEVWGGDTLGRSDRPVNYPTACRPQAWSAATALACLAAVASPYVDPVEGTWQVRPIAAFAGGGVVIART</sequence>
<organism evidence="3 4">
    <name type="scientific">Rathayibacter iranicus</name>
    <dbReference type="NCBI Taxonomy" id="59737"/>
    <lineage>
        <taxon>Bacteria</taxon>
        <taxon>Bacillati</taxon>
        <taxon>Actinomycetota</taxon>
        <taxon>Actinomycetes</taxon>
        <taxon>Micrococcales</taxon>
        <taxon>Microbacteriaceae</taxon>
        <taxon>Rathayibacter</taxon>
    </lineage>
</organism>
<name>A0AAD1AIK0_9MICO</name>
<dbReference type="Pfam" id="PF14742">
    <property type="entry name" value="GDE_N_bis"/>
    <property type="match status" value="1"/>
</dbReference>
<dbReference type="KEGG" id="ria:C7V51_15120"/>
<dbReference type="AlphaFoldDB" id="A0AAD1AIK0"/>
<dbReference type="Proteomes" id="UP000283946">
    <property type="component" value="Chromosome"/>
</dbReference>
<feature type="domain" description="Glycogen debranching enzyme C-terminal" evidence="1">
    <location>
        <begin position="445"/>
        <end position="641"/>
    </location>
</feature>
<protein>
    <submittedName>
        <fullName evidence="3">Amylo-alpha-1,6-glucosidase</fullName>
    </submittedName>
</protein>
<gene>
    <name evidence="3" type="ORF">C7V51_15120</name>
</gene>
<dbReference type="InterPro" id="IPR012341">
    <property type="entry name" value="6hp_glycosidase-like_sf"/>
</dbReference>
<accession>A0AAD1AIK0</accession>
<feature type="domain" description="Putative glycogen debranching enzyme N-terminal" evidence="2">
    <location>
        <begin position="58"/>
        <end position="234"/>
    </location>
</feature>
<dbReference type="Gene3D" id="1.50.10.10">
    <property type="match status" value="1"/>
</dbReference>
<dbReference type="InterPro" id="IPR008928">
    <property type="entry name" value="6-hairpin_glycosidase_sf"/>
</dbReference>
<dbReference type="Pfam" id="PF06202">
    <property type="entry name" value="GDE_C"/>
    <property type="match status" value="1"/>
</dbReference>
<dbReference type="SUPFAM" id="SSF48208">
    <property type="entry name" value="Six-hairpin glycosidases"/>
    <property type="match status" value="1"/>
</dbReference>
<dbReference type="EMBL" id="CP028130">
    <property type="protein sequence ID" value="AZZ57056.1"/>
    <property type="molecule type" value="Genomic_DNA"/>
</dbReference>
<evidence type="ECO:0000259" key="2">
    <source>
        <dbReference type="Pfam" id="PF14742"/>
    </source>
</evidence>
<dbReference type="InterPro" id="IPR032856">
    <property type="entry name" value="GDE_N_bis"/>
</dbReference>
<dbReference type="GO" id="GO:0005975">
    <property type="term" value="P:carbohydrate metabolic process"/>
    <property type="evidence" value="ECO:0007669"/>
    <property type="project" value="InterPro"/>
</dbReference>
<reference evidence="3 4" key="1">
    <citation type="submission" date="2018-03" db="EMBL/GenBank/DDBJ databases">
        <title>Bacteriophage NCPPB3778 and a type I-E CRISPR drive the evolution of the US Biological Select Agent, Rathayibacter toxicus.</title>
        <authorList>
            <person name="Davis E.W.II."/>
            <person name="Tabima J.F."/>
            <person name="Weisberg A.J."/>
            <person name="Dantas Lopes L."/>
            <person name="Wiseman M.S."/>
            <person name="Wiseman M.S."/>
            <person name="Pupko T."/>
            <person name="Belcher M.S."/>
            <person name="Sechler A.J."/>
            <person name="Tancos M.A."/>
            <person name="Schroeder B.K."/>
            <person name="Murray T.D."/>
            <person name="Luster D.G."/>
            <person name="Schneider W.L."/>
            <person name="Rogers E."/>
            <person name="Andreote F.D."/>
            <person name="Grunwald N.J."/>
            <person name="Putnam M.L."/>
            <person name="Chang J.H."/>
        </authorList>
    </citation>
    <scope>NUCLEOTIDE SEQUENCE [LARGE SCALE GENOMIC DNA]</scope>
    <source>
        <strain evidence="3 4">NCCPB 2253</strain>
    </source>
</reference>
<proteinExistence type="predicted"/>
<evidence type="ECO:0000259" key="1">
    <source>
        <dbReference type="Pfam" id="PF06202"/>
    </source>
</evidence>
<evidence type="ECO:0000313" key="4">
    <source>
        <dbReference type="Proteomes" id="UP000283946"/>
    </source>
</evidence>
<evidence type="ECO:0000313" key="3">
    <source>
        <dbReference type="EMBL" id="AZZ57056.1"/>
    </source>
</evidence>